<dbReference type="InterPro" id="IPR050570">
    <property type="entry name" value="Cell_wall_metabolism_enzyme"/>
</dbReference>
<evidence type="ECO:0000313" key="2">
    <source>
        <dbReference type="EMBL" id="RAL24686.1"/>
    </source>
</evidence>
<dbReference type="AlphaFoldDB" id="A0A328CAM6"/>
<organism evidence="2 3">
    <name type="scientific">Lujinxingia litoralis</name>
    <dbReference type="NCBI Taxonomy" id="2211119"/>
    <lineage>
        <taxon>Bacteria</taxon>
        <taxon>Deltaproteobacteria</taxon>
        <taxon>Bradymonadales</taxon>
        <taxon>Lujinxingiaceae</taxon>
        <taxon>Lujinxingia</taxon>
    </lineage>
</organism>
<dbReference type="Pfam" id="PF01551">
    <property type="entry name" value="Peptidase_M23"/>
    <property type="match status" value="1"/>
</dbReference>
<proteinExistence type="predicted"/>
<dbReference type="SUPFAM" id="SSF51261">
    <property type="entry name" value="Duplicated hybrid motif"/>
    <property type="match status" value="1"/>
</dbReference>
<dbReference type="PANTHER" id="PTHR21666:SF294">
    <property type="entry name" value="PEPTIDASE M23"/>
    <property type="match status" value="1"/>
</dbReference>
<dbReference type="Proteomes" id="UP000249169">
    <property type="component" value="Unassembled WGS sequence"/>
</dbReference>
<dbReference type="EMBL" id="QHKO01000001">
    <property type="protein sequence ID" value="RAL24686.1"/>
    <property type="molecule type" value="Genomic_DNA"/>
</dbReference>
<evidence type="ECO:0000259" key="1">
    <source>
        <dbReference type="Pfam" id="PF01551"/>
    </source>
</evidence>
<name>A0A328CAM6_9DELT</name>
<dbReference type="PANTHER" id="PTHR21666">
    <property type="entry name" value="PEPTIDASE-RELATED"/>
    <property type="match status" value="1"/>
</dbReference>
<dbReference type="CDD" id="cd12797">
    <property type="entry name" value="M23_peptidase"/>
    <property type="match status" value="1"/>
</dbReference>
<dbReference type="Gene3D" id="2.70.70.10">
    <property type="entry name" value="Glucose Permease (Domain IIA)"/>
    <property type="match status" value="1"/>
</dbReference>
<reference evidence="2 3" key="1">
    <citation type="submission" date="2018-05" db="EMBL/GenBank/DDBJ databases">
        <title>Lujinxingia marina gen. nov. sp. nov., a new facultative anaerobic member of the class Deltaproteobacteria, and proposal of Lujinxingaceae fam. nov.</title>
        <authorList>
            <person name="Li C.-M."/>
        </authorList>
    </citation>
    <scope>NUCLEOTIDE SEQUENCE [LARGE SCALE GENOMIC DNA]</scope>
    <source>
        <strain evidence="2 3">B210</strain>
    </source>
</reference>
<protein>
    <recommendedName>
        <fullName evidence="1">M23ase beta-sheet core domain-containing protein</fullName>
    </recommendedName>
</protein>
<gene>
    <name evidence="2" type="ORF">DL240_00305</name>
</gene>
<evidence type="ECO:0000313" key="3">
    <source>
        <dbReference type="Proteomes" id="UP000249169"/>
    </source>
</evidence>
<dbReference type="GO" id="GO:0004222">
    <property type="term" value="F:metalloendopeptidase activity"/>
    <property type="evidence" value="ECO:0007669"/>
    <property type="project" value="TreeGrafter"/>
</dbReference>
<keyword evidence="3" id="KW-1185">Reference proteome</keyword>
<feature type="domain" description="M23ase beta-sheet core" evidence="1">
    <location>
        <begin position="64"/>
        <end position="159"/>
    </location>
</feature>
<dbReference type="InterPro" id="IPR016047">
    <property type="entry name" value="M23ase_b-sheet_dom"/>
</dbReference>
<comment type="caution">
    <text evidence="2">The sequence shown here is derived from an EMBL/GenBank/DDBJ whole genome shotgun (WGS) entry which is preliminary data.</text>
</comment>
<dbReference type="InterPro" id="IPR011055">
    <property type="entry name" value="Dup_hybrid_motif"/>
</dbReference>
<sequence>MLAGCASFRTPSPVCLAGAQLDKSGICRNQLTPEHRIPFREGNTVEVSQGFHGYTSHKEGMAFAVDFACAEGTPVVASRDGVVWAARGDSNKGCSASECVEDANYVTLDHGDGTYSAYYHLQHFGALVQPGDQVCAGQLLGLCGNTGFSSGPHLHFALQDLTGRTLPVRFTEARDAGYAYPLPLASYTSQNALSLTCDPTDYSTLPRDAFAHQGVFLRKKLPTVLPLGEGRAGQTIEGTYRGTSPNVVIHRRAQGASTWQEDCVPVDARGRFETTIVWETQDYPAGQYFFMITGGDQDCGSPGWAWSYVLRVDRP</sequence>
<accession>A0A328CAM6</accession>